<comment type="catalytic activity">
    <reaction evidence="17">
        <text>a ubiquinone + NADH + H(+) = a ubiquinol + NAD(+)</text>
        <dbReference type="Rhea" id="RHEA:23152"/>
        <dbReference type="Rhea" id="RHEA-COMP:9565"/>
        <dbReference type="Rhea" id="RHEA-COMP:9566"/>
        <dbReference type="ChEBI" id="CHEBI:15378"/>
        <dbReference type="ChEBI" id="CHEBI:16389"/>
        <dbReference type="ChEBI" id="CHEBI:17976"/>
        <dbReference type="ChEBI" id="CHEBI:57540"/>
        <dbReference type="ChEBI" id="CHEBI:57945"/>
    </reaction>
</comment>
<comment type="subcellular location">
    <subcellularLocation>
        <location evidence="3">Mitochondrion inner membrane</location>
        <topology evidence="3">Peripheral membrane protein</topology>
        <orientation evidence="3">Matrix side</orientation>
    </subcellularLocation>
    <subcellularLocation>
        <location evidence="2">Peroxisome</location>
    </subcellularLocation>
</comment>
<dbReference type="AlphaFoldDB" id="A0ABD3CCS7"/>
<dbReference type="SUPFAM" id="SSF51905">
    <property type="entry name" value="FAD/NAD(P)-binding domain"/>
    <property type="match status" value="2"/>
</dbReference>
<dbReference type="Gene3D" id="3.50.50.100">
    <property type="match status" value="1"/>
</dbReference>
<evidence type="ECO:0000256" key="2">
    <source>
        <dbReference type="ARBA" id="ARBA00004275"/>
    </source>
</evidence>
<keyword evidence="12" id="KW-0520">NAD</keyword>
<keyword evidence="8" id="KW-0274">FAD</keyword>
<dbReference type="GO" id="GO:0005777">
    <property type="term" value="C:peroxisome"/>
    <property type="evidence" value="ECO:0007669"/>
    <property type="project" value="UniProtKB-SubCell"/>
</dbReference>
<comment type="similarity">
    <text evidence="4">Belongs to the NADH dehydrogenase family.</text>
</comment>
<evidence type="ECO:0000256" key="17">
    <source>
        <dbReference type="ARBA" id="ARBA00049010"/>
    </source>
</evidence>
<feature type="domain" description="FAD/NAD(P)-binding" evidence="23">
    <location>
        <begin position="112"/>
        <end position="443"/>
    </location>
</feature>
<sequence>MALARIARNGCRRSGGGALAANHVPEKDTLSHPPALSAELTSFHKNVPTRGVAPFVYSLSPLSGPNFASRGICTTPVSHFSQTERVVLESDSEYESPKYPTLEATKPGEKPRVVVLGSGWAACRFLKGLDTKLYDVVCISPRNHMVFTPLLASTCVGTLEFRSVMEPVSQIQEALAKDPNSYFFLASCTGVDTDTHEVYCETVGDGKVSEEPYRFKVAYDKLVIASGSEPLTFGINGVKEHAFFLREVSHAQEIRKRLLLNLMLSQNPGITEEEKERLLHCVVIGGGPTGVEFSGELSDFIMRDVRQRYAHVKNYIHVTLIEANEILSSFDVQLREYATKHLTKCGVRLVRGVVKEVRPDKIVLSDGSDVPYGLLVWSTGVGPSEFVKSLDLPKSPGGRIGVDEWLRVPEVEDVFALGDCAGFLEKVGSPVLPALAQVAERQGKFLVELFNRIGKQEGGKALSAKDIPLGDPFVYQHIGSMASLGGYKALVDLRRYKTLVALRQSKDATTGISMAGFGSWLIWRSAYLTRVISWRNRFYVAFNWATTLVFGRDNSKI</sequence>
<dbReference type="PANTHER" id="PTHR43706">
    <property type="entry name" value="NADH DEHYDROGENASE"/>
    <property type="match status" value="1"/>
</dbReference>
<comment type="function">
    <text evidence="18">Alternative NADH-ubiquinone oxidoreductase which catalyzes the oxidation of mitochondrial NADH does not translocate protons across the inner mitochondrial membrane.</text>
</comment>
<keyword evidence="10" id="KW-0809">Transit peptide</keyword>
<evidence type="ECO:0000256" key="10">
    <source>
        <dbReference type="ARBA" id="ARBA00022946"/>
    </source>
</evidence>
<organism evidence="25 26">
    <name type="scientific">Castilleja foliolosa</name>
    <dbReference type="NCBI Taxonomy" id="1961234"/>
    <lineage>
        <taxon>Eukaryota</taxon>
        <taxon>Viridiplantae</taxon>
        <taxon>Streptophyta</taxon>
        <taxon>Embryophyta</taxon>
        <taxon>Tracheophyta</taxon>
        <taxon>Spermatophyta</taxon>
        <taxon>Magnoliopsida</taxon>
        <taxon>eudicotyledons</taxon>
        <taxon>Gunneridae</taxon>
        <taxon>Pentapetalae</taxon>
        <taxon>asterids</taxon>
        <taxon>lamiids</taxon>
        <taxon>Lamiales</taxon>
        <taxon>Orobanchaceae</taxon>
        <taxon>Pedicularideae</taxon>
        <taxon>Castillejinae</taxon>
        <taxon>Castilleja</taxon>
    </lineage>
</organism>
<dbReference type="PRINTS" id="PR00368">
    <property type="entry name" value="FADPNR"/>
</dbReference>
<protein>
    <recommendedName>
        <fullName evidence="19">Internal alternative NAD(P)H-ubiquinone oxidoreductase A1, mitochondrial</fullName>
        <ecNumber evidence="5">1.6.5.9</ecNumber>
    </recommendedName>
    <alternativeName>
        <fullName evidence="21">Internal alternative NADH dehydrogenase NDA1</fullName>
    </alternativeName>
    <alternativeName>
        <fullName evidence="22">Internal non-phosphorylating NAD(P)H dehydrogenase 1</fullName>
    </alternativeName>
    <alternativeName>
        <fullName evidence="20">NADH:ubiquinone reductase (non-electrogenic) NDA1</fullName>
    </alternativeName>
</protein>
<evidence type="ECO:0000259" key="23">
    <source>
        <dbReference type="Pfam" id="PF07992"/>
    </source>
</evidence>
<evidence type="ECO:0000256" key="16">
    <source>
        <dbReference type="ARBA" id="ARBA00047599"/>
    </source>
</evidence>
<dbReference type="GO" id="GO:0005743">
    <property type="term" value="C:mitochondrial inner membrane"/>
    <property type="evidence" value="ECO:0007669"/>
    <property type="project" value="UniProtKB-SubCell"/>
</dbReference>
<keyword evidence="14" id="KW-0472">Membrane</keyword>
<evidence type="ECO:0000256" key="13">
    <source>
        <dbReference type="ARBA" id="ARBA00023128"/>
    </source>
</evidence>
<dbReference type="InterPro" id="IPR023753">
    <property type="entry name" value="FAD/NAD-binding_dom"/>
</dbReference>
<evidence type="ECO:0000313" key="26">
    <source>
        <dbReference type="Proteomes" id="UP001632038"/>
    </source>
</evidence>
<evidence type="ECO:0000256" key="6">
    <source>
        <dbReference type="ARBA" id="ARBA00022630"/>
    </source>
</evidence>
<evidence type="ECO:0000313" key="25">
    <source>
        <dbReference type="EMBL" id="KAL3627680.1"/>
    </source>
</evidence>
<evidence type="ECO:0000256" key="5">
    <source>
        <dbReference type="ARBA" id="ARBA00012637"/>
    </source>
</evidence>
<dbReference type="FunFam" id="3.50.50.100:FF:000009">
    <property type="entry name" value="Internal alternative NAD(P)H-ubiquinone oxidoreductase A1, mitochondrial"/>
    <property type="match status" value="1"/>
</dbReference>
<keyword evidence="11 25" id="KW-0560">Oxidoreductase</keyword>
<evidence type="ECO:0000256" key="19">
    <source>
        <dbReference type="ARBA" id="ARBA00073115"/>
    </source>
</evidence>
<evidence type="ECO:0000256" key="21">
    <source>
        <dbReference type="ARBA" id="ARBA00082660"/>
    </source>
</evidence>
<dbReference type="EMBL" id="JAVIJP010000039">
    <property type="protein sequence ID" value="KAL3627680.1"/>
    <property type="molecule type" value="Genomic_DNA"/>
</dbReference>
<dbReference type="Pfam" id="PF07992">
    <property type="entry name" value="Pyr_redox_2"/>
    <property type="match status" value="1"/>
</dbReference>
<gene>
    <name evidence="25" type="primary">NDA2_1</name>
    <name evidence="25" type="ORF">CASFOL_029043</name>
</gene>
<proteinExistence type="inferred from homology"/>
<evidence type="ECO:0000256" key="7">
    <source>
        <dbReference type="ARBA" id="ARBA00022792"/>
    </source>
</evidence>
<evidence type="ECO:0000256" key="18">
    <source>
        <dbReference type="ARBA" id="ARBA00055996"/>
    </source>
</evidence>
<keyword evidence="7" id="KW-0999">Mitochondrion inner membrane</keyword>
<comment type="cofactor">
    <cofactor evidence="1">
        <name>FAD</name>
        <dbReference type="ChEBI" id="CHEBI:57692"/>
    </cofactor>
</comment>
<dbReference type="InterPro" id="IPR036188">
    <property type="entry name" value="FAD/NAD-bd_sf"/>
</dbReference>
<evidence type="ECO:0000256" key="9">
    <source>
        <dbReference type="ARBA" id="ARBA00022857"/>
    </source>
</evidence>
<evidence type="ECO:0000256" key="14">
    <source>
        <dbReference type="ARBA" id="ARBA00023136"/>
    </source>
</evidence>
<dbReference type="InterPro" id="IPR045024">
    <property type="entry name" value="NDH-2"/>
</dbReference>
<evidence type="ECO:0000256" key="22">
    <source>
        <dbReference type="ARBA" id="ARBA00083863"/>
    </source>
</evidence>
<evidence type="ECO:0000256" key="8">
    <source>
        <dbReference type="ARBA" id="ARBA00022827"/>
    </source>
</evidence>
<comment type="caution">
    <text evidence="25">The sequence shown here is derived from an EMBL/GenBank/DDBJ whole genome shotgun (WGS) entry which is preliminary data.</text>
</comment>
<name>A0ABD3CCS7_9LAMI</name>
<dbReference type="InterPro" id="IPR054585">
    <property type="entry name" value="NDH2-like_C"/>
</dbReference>
<evidence type="ECO:0000256" key="11">
    <source>
        <dbReference type="ARBA" id="ARBA00023002"/>
    </source>
</evidence>
<dbReference type="PANTHER" id="PTHR43706:SF4">
    <property type="entry name" value="NADH:UBIQUINONE REDUCTASE (NON-ELECTROGENIC)"/>
    <property type="match status" value="1"/>
</dbReference>
<keyword evidence="13" id="KW-0496">Mitochondrion</keyword>
<evidence type="ECO:0000256" key="20">
    <source>
        <dbReference type="ARBA" id="ARBA00082256"/>
    </source>
</evidence>
<feature type="domain" description="External alternative NADH-ubiquinone oxidoreductase-like C-terminal" evidence="24">
    <location>
        <begin position="477"/>
        <end position="553"/>
    </location>
</feature>
<keyword evidence="6" id="KW-0285">Flavoprotein</keyword>
<evidence type="ECO:0000256" key="12">
    <source>
        <dbReference type="ARBA" id="ARBA00023027"/>
    </source>
</evidence>
<dbReference type="Proteomes" id="UP001632038">
    <property type="component" value="Unassembled WGS sequence"/>
</dbReference>
<dbReference type="Pfam" id="PF22366">
    <property type="entry name" value="NDH2_C"/>
    <property type="match status" value="1"/>
</dbReference>
<keyword evidence="15" id="KW-0576">Peroxisome</keyword>
<keyword evidence="26" id="KW-1185">Reference proteome</keyword>
<accession>A0ABD3CCS7</accession>
<dbReference type="GO" id="GO:0050136">
    <property type="term" value="F:NADH dehydrogenase (quinone) (non-electrogenic) activity"/>
    <property type="evidence" value="ECO:0007669"/>
    <property type="project" value="UniProtKB-EC"/>
</dbReference>
<reference evidence="26" key="1">
    <citation type="journal article" date="2024" name="IScience">
        <title>Strigolactones Initiate the Formation of Haustorium-like Structures in Castilleja.</title>
        <authorList>
            <person name="Buerger M."/>
            <person name="Peterson D."/>
            <person name="Chory J."/>
        </authorList>
    </citation>
    <scope>NUCLEOTIDE SEQUENCE [LARGE SCALE GENOMIC DNA]</scope>
</reference>
<comment type="catalytic activity">
    <reaction evidence="16">
        <text>a quinone + NADH + H(+) = a quinol + NAD(+)</text>
        <dbReference type="Rhea" id="RHEA:46160"/>
        <dbReference type="ChEBI" id="CHEBI:15378"/>
        <dbReference type="ChEBI" id="CHEBI:24646"/>
        <dbReference type="ChEBI" id="CHEBI:57540"/>
        <dbReference type="ChEBI" id="CHEBI:57945"/>
        <dbReference type="ChEBI" id="CHEBI:132124"/>
        <dbReference type="EC" id="1.6.5.9"/>
    </reaction>
</comment>
<keyword evidence="9" id="KW-0521">NADP</keyword>
<evidence type="ECO:0000259" key="24">
    <source>
        <dbReference type="Pfam" id="PF22366"/>
    </source>
</evidence>
<evidence type="ECO:0000256" key="1">
    <source>
        <dbReference type="ARBA" id="ARBA00001974"/>
    </source>
</evidence>
<evidence type="ECO:0000256" key="15">
    <source>
        <dbReference type="ARBA" id="ARBA00023140"/>
    </source>
</evidence>
<evidence type="ECO:0000256" key="4">
    <source>
        <dbReference type="ARBA" id="ARBA00005272"/>
    </source>
</evidence>
<dbReference type="EC" id="1.6.5.9" evidence="5"/>
<evidence type="ECO:0000256" key="3">
    <source>
        <dbReference type="ARBA" id="ARBA00004443"/>
    </source>
</evidence>